<gene>
    <name evidence="4" type="ORF">SAMN04489712_101371</name>
</gene>
<protein>
    <submittedName>
        <fullName evidence="4">Acetyltransferase (GNAT) domain-containing protein</fullName>
    </submittedName>
</protein>
<evidence type="ECO:0000256" key="2">
    <source>
        <dbReference type="ARBA" id="ARBA00023315"/>
    </source>
</evidence>
<dbReference type="PANTHER" id="PTHR43800">
    <property type="entry name" value="PEPTIDYL-LYSINE N-ACETYLTRANSFERASE YJAB"/>
    <property type="match status" value="1"/>
</dbReference>
<evidence type="ECO:0000259" key="3">
    <source>
        <dbReference type="PROSITE" id="PS51186"/>
    </source>
</evidence>
<reference evidence="5" key="1">
    <citation type="submission" date="2016-10" db="EMBL/GenBank/DDBJ databases">
        <authorList>
            <person name="Varghese N."/>
            <person name="Submissions S."/>
        </authorList>
    </citation>
    <scope>NUCLEOTIDE SEQUENCE [LARGE SCALE GENOMIC DNA]</scope>
    <source>
        <strain evidence="5">DSM 43163</strain>
    </source>
</reference>
<evidence type="ECO:0000313" key="4">
    <source>
        <dbReference type="EMBL" id="SEF54239.1"/>
    </source>
</evidence>
<dbReference type="Proteomes" id="UP000236723">
    <property type="component" value="Unassembled WGS sequence"/>
</dbReference>
<name>A0A1H5SUR1_9ACTN</name>
<dbReference type="InterPro" id="IPR016181">
    <property type="entry name" value="Acyl_CoA_acyltransferase"/>
</dbReference>
<keyword evidence="2" id="KW-0012">Acyltransferase</keyword>
<dbReference type="InterPro" id="IPR000182">
    <property type="entry name" value="GNAT_dom"/>
</dbReference>
<proteinExistence type="predicted"/>
<feature type="domain" description="N-acetyltransferase" evidence="3">
    <location>
        <begin position="1"/>
        <end position="139"/>
    </location>
</feature>
<dbReference type="EMBL" id="FNVO01000001">
    <property type="protein sequence ID" value="SEF54239.1"/>
    <property type="molecule type" value="Genomic_DNA"/>
</dbReference>
<dbReference type="Pfam" id="PF13508">
    <property type="entry name" value="Acetyltransf_7"/>
    <property type="match status" value="1"/>
</dbReference>
<dbReference type="CDD" id="cd04301">
    <property type="entry name" value="NAT_SF"/>
    <property type="match status" value="1"/>
</dbReference>
<dbReference type="SUPFAM" id="SSF55729">
    <property type="entry name" value="Acyl-CoA N-acyltransferases (Nat)"/>
    <property type="match status" value="1"/>
</dbReference>
<dbReference type="Gene3D" id="3.40.630.30">
    <property type="match status" value="1"/>
</dbReference>
<dbReference type="PROSITE" id="PS51186">
    <property type="entry name" value="GNAT"/>
    <property type="match status" value="1"/>
</dbReference>
<accession>A0A1H5SUR1</accession>
<dbReference type="GO" id="GO:0016747">
    <property type="term" value="F:acyltransferase activity, transferring groups other than amino-acyl groups"/>
    <property type="evidence" value="ECO:0007669"/>
    <property type="project" value="InterPro"/>
</dbReference>
<dbReference type="AlphaFoldDB" id="A0A1H5SUR1"/>
<organism evidence="4 5">
    <name type="scientific">Thermomonospora echinospora</name>
    <dbReference type="NCBI Taxonomy" id="1992"/>
    <lineage>
        <taxon>Bacteria</taxon>
        <taxon>Bacillati</taxon>
        <taxon>Actinomycetota</taxon>
        <taxon>Actinomycetes</taxon>
        <taxon>Streptosporangiales</taxon>
        <taxon>Thermomonosporaceae</taxon>
        <taxon>Thermomonospora</taxon>
    </lineage>
</organism>
<dbReference type="PANTHER" id="PTHR43800:SF1">
    <property type="entry name" value="PEPTIDYL-LYSINE N-ACETYLTRANSFERASE YJAB"/>
    <property type="match status" value="1"/>
</dbReference>
<evidence type="ECO:0000256" key="1">
    <source>
        <dbReference type="ARBA" id="ARBA00022679"/>
    </source>
</evidence>
<evidence type="ECO:0000313" key="5">
    <source>
        <dbReference type="Proteomes" id="UP000236723"/>
    </source>
</evidence>
<keyword evidence="1 4" id="KW-0808">Transferase</keyword>
<sequence>MAVREAQARDLALLPEIERSADGVFASLGIVFPPGPTVIEEVGADARVLVVGEPPVGFAAVVELDGHPHLEQIALSAGHTGRGIGGLLLERVVAQATGPLTLITFRHVPWNGPWYARHGFTELPEERWGPQLRAHWQAEIDGGLHALGPRLVMCRRSG</sequence>
<keyword evidence="5" id="KW-1185">Reference proteome</keyword>